<gene>
    <name evidence="3" type="ORF">AO498_08405</name>
</gene>
<keyword evidence="4" id="KW-1185">Reference proteome</keyword>
<dbReference type="Pfam" id="PF24096">
    <property type="entry name" value="DUF7379"/>
    <property type="match status" value="2"/>
</dbReference>
<dbReference type="PATRIC" id="fig|1727163.4.peg.1750"/>
<feature type="domain" description="DUF7379" evidence="2">
    <location>
        <begin position="175"/>
        <end position="261"/>
    </location>
</feature>
<accession>A0A142EMS9</accession>
<feature type="domain" description="DUF7379" evidence="2">
    <location>
        <begin position="292"/>
        <end position="381"/>
    </location>
</feature>
<dbReference type="OrthoDB" id="869379at2"/>
<evidence type="ECO:0000259" key="1">
    <source>
        <dbReference type="Pfam" id="PF12770"/>
    </source>
</evidence>
<dbReference type="PANTHER" id="PTHR11440">
    <property type="entry name" value="LECITHIN-CHOLESTEROL ACYLTRANSFERASE-RELATED"/>
    <property type="match status" value="1"/>
</dbReference>
<dbReference type="InterPro" id="IPR029058">
    <property type="entry name" value="AB_hydrolase_fold"/>
</dbReference>
<evidence type="ECO:0000313" key="4">
    <source>
        <dbReference type="Proteomes" id="UP000073816"/>
    </source>
</evidence>
<dbReference type="GO" id="GO:0006629">
    <property type="term" value="P:lipid metabolic process"/>
    <property type="evidence" value="ECO:0007669"/>
    <property type="project" value="InterPro"/>
</dbReference>
<dbReference type="Pfam" id="PF12770">
    <property type="entry name" value="CHAT"/>
    <property type="match status" value="1"/>
</dbReference>
<feature type="domain" description="CHAT" evidence="1">
    <location>
        <begin position="1171"/>
        <end position="1445"/>
    </location>
</feature>
<dbReference type="Pfam" id="PF02450">
    <property type="entry name" value="LCAT"/>
    <property type="match status" value="1"/>
</dbReference>
<reference evidence="4" key="1">
    <citation type="submission" date="2015-09" db="EMBL/GenBank/DDBJ databases">
        <title>Complete sequence of Algoriphagus sp. M8-2.</title>
        <authorList>
            <person name="Shintani M."/>
        </authorList>
    </citation>
    <scope>NUCLEOTIDE SEQUENCE [LARGE SCALE GENOMIC DNA]</scope>
    <source>
        <strain evidence="4">M8-2</strain>
    </source>
</reference>
<dbReference type="InterPro" id="IPR055803">
    <property type="entry name" value="DUF7379"/>
</dbReference>
<evidence type="ECO:0000313" key="3">
    <source>
        <dbReference type="EMBL" id="AMQ56434.1"/>
    </source>
</evidence>
<dbReference type="GO" id="GO:0008374">
    <property type="term" value="F:O-acyltransferase activity"/>
    <property type="evidence" value="ECO:0007669"/>
    <property type="project" value="InterPro"/>
</dbReference>
<dbReference type="STRING" id="1727163.AO498_08405"/>
<organism evidence="3 4">
    <name type="scientific">Algoriphagus sanaruensis</name>
    <dbReference type="NCBI Taxonomy" id="1727163"/>
    <lineage>
        <taxon>Bacteria</taxon>
        <taxon>Pseudomonadati</taxon>
        <taxon>Bacteroidota</taxon>
        <taxon>Cytophagia</taxon>
        <taxon>Cytophagales</taxon>
        <taxon>Cyclobacteriaceae</taxon>
        <taxon>Algoriphagus</taxon>
    </lineage>
</organism>
<evidence type="ECO:0000259" key="2">
    <source>
        <dbReference type="Pfam" id="PF24096"/>
    </source>
</evidence>
<dbReference type="InterPro" id="IPR046880">
    <property type="entry name" value="TPR-S"/>
</dbReference>
<dbReference type="InterPro" id="IPR003386">
    <property type="entry name" value="LACT/PDAT_acylTrfase"/>
</dbReference>
<sequence length="1779" mass="198777">MSQLKIRFRGNPVPSASTDFASSDFEMVQTYQLLPASRGEVPEVNPDPIEDDDLIQLSLSDDTLWIGDHTTLRALFPDQSLRSGDAEVLYLDDLVDETSSDRGLKKISINFLSVFKKKKKSVKGEVRKLAIDLENKQLETDGISFKEVGAGLLTHCSEDFKLSKKESLPIGSRALLFLHGTGSSTSGSFQELYGKSGNLTWKSIYQSYGSGNVLAFQHRTLSHSPLQNVLELVKQLPDEIELDVVTHSRGGLVGDVLARFATDSRGFDAAERGVLAIEKRIEDLEAIDAIESVLKQKKISVRNMVRVACPANGTTLASGRMDQFLNVLLNLFGLLVGSKLNPVFQLFQKLVMEAVASKDNPEIFPGLEAMNPASPFIKVLNFQGSEIKVDSLLHVVGGSSENSRSLRGLVVLLGKFFFRGENDLVVDTESMKWGAIRKEGKTSIFIDSSKTINHIVYFSTTTTQERIFQGLQEKTAGTRGGFVPKVLRKSTDRGALGVEGGRTFQDRVSGKRPIVVLLPGIMGSNLTVNEDMVWINYARFLTGQLTRLKNDSKNNLHVQPHSLVKTSYGKLTEYLSKTYDVVTFPFDWRISLLESARILDSKLQELMRYNQPIKLLAHSMGGVLVRDFMVQHEDTWLALSQRSEFKALFLGSPLGGSYRIPYVLFGKDDIIKLLAKIDIANSLKELLQVFSQLPGLLNLLPLKLNPDDVDFGDYSTWEKMRVAFGDPNWPIPDRSLLLEFDAYQKKISDKFKSLDYSSVYYIAGQSRPEKVTISSMKISDSEGLEFFGTNEGDESVTWATGIPSQVVQRNQLYYANVTHGGLSNQTSLFGAIEDILSHGKCSLPNQLPKKRGGVAEQIRPKVQELFDLSEENFENVILGLGAEKPQSQDLPVQVTVVHGDLKFAKFPVLAGHFEQDAILTTEKVIDRHLNGELNRIKSLGLYPGKIGTNQIVLSGSASKFKGAIIVGLGTPGELSSFQLTVTVEKGVARYLTILNKKESDQERVPMEPVGITVLAIANSYGGLSSDTSIRAVLLGIQQANQKVKTSYKGTLRVIEEVEIIEVYQDKALSILKTVNLLRENFGTEYKFSLKNKGLEQKPGRKVRIPFEVSADWWTRIHVARQENQTDKRFPIKMTLATSGASQKQEFLKVNTANLDTLLLEMTEKNQARPEIAKTMFELLVPFDFKEELKRQPNISWVVDEETASFPWEMLQEDIEANPLSVNSGMVRQMATESYRKNPSRIQENIALVIGDPELGGFMPQLLQAEKEGRLVMDLLQKSGFEVTHSIRESPSEIMVDVFSKGYKIMHLAAHGTFDLKSPDASGVVIGPNSFLSVQEIALMSNVPELVFVNCCYLGKTERESGNSGNQKNKLAANIGTQLIRNGVKAVVVAGWAVDDQAALEFAEEFYREMLSGQKFGEAVRNARRKIFNAYRSHTNTWGAYQCYGDPFYQLSSGENGVHQVEEFLVKEEVEIELINLNQQLDSQAMEDDRVLEILEKLEKDLKVNGIQSGKITECFAVLFAKVGLYDRAIPYFEQLFQTEKAGFSFKALELWCNISCKHAIEVYEAGNKTEEDRKKTLDTIDQAAKRLQSLNEFGVTAERMSLLGSAYKRKLLLLKNEAVQFDKSLKDAVASYQKASEMMHHQDNYPLVNWVQLAKMHSLRNSKAKFKAEAEIMSLILACKQEEVKKRDQQNDPWSFFGLANLALTELVLDEGKTPNLGSEVEESFLGIFERVGSKGHLKAQLEHLTILIEALESVNQDGAKKLHTLLDQLRERLKPLDF</sequence>
<dbReference type="SUPFAM" id="SSF53474">
    <property type="entry name" value="alpha/beta-Hydrolases"/>
    <property type="match status" value="1"/>
</dbReference>
<proteinExistence type="predicted"/>
<dbReference type="Proteomes" id="UP000073816">
    <property type="component" value="Chromosome"/>
</dbReference>
<dbReference type="Gene3D" id="3.40.50.1820">
    <property type="entry name" value="alpha/beta hydrolase"/>
    <property type="match status" value="2"/>
</dbReference>
<reference evidence="3 4" key="2">
    <citation type="journal article" date="2016" name="Genome Announc.">
        <title>Complete Genome Sequence of Algoriphagus sp. Strain M8-2, Isolated from a Brackish Lake.</title>
        <authorList>
            <person name="Muraguchi Y."/>
            <person name="Kushimoto K."/>
            <person name="Ohtsubo Y."/>
            <person name="Suzuki T."/>
            <person name="Dohra H."/>
            <person name="Kimbara K."/>
            <person name="Shintani M."/>
        </authorList>
    </citation>
    <scope>NUCLEOTIDE SEQUENCE [LARGE SCALE GENOMIC DNA]</scope>
    <source>
        <strain evidence="3 4">M8-2</strain>
    </source>
</reference>
<dbReference type="RefSeq" id="WP_067545959.1">
    <property type="nucleotide sequence ID" value="NZ_CP012836.1"/>
</dbReference>
<dbReference type="InterPro" id="IPR024983">
    <property type="entry name" value="CHAT_dom"/>
</dbReference>
<name>A0A142EMS9_9BACT</name>
<protein>
    <submittedName>
        <fullName evidence="3">Uncharacterized protein</fullName>
    </submittedName>
</protein>
<dbReference type="KEGG" id="alm:AO498_08405"/>
<dbReference type="EMBL" id="CP012836">
    <property type="protein sequence ID" value="AMQ56434.1"/>
    <property type="molecule type" value="Genomic_DNA"/>
</dbReference>
<dbReference type="Pfam" id="PF20308">
    <property type="entry name" value="TPR-S"/>
    <property type="match status" value="1"/>
</dbReference>